<evidence type="ECO:0000313" key="3">
    <source>
        <dbReference type="Proteomes" id="UP000694397"/>
    </source>
</evidence>
<evidence type="ECO:0000256" key="1">
    <source>
        <dbReference type="SAM" id="MobiDB-lite"/>
    </source>
</evidence>
<dbReference type="Proteomes" id="UP000694397">
    <property type="component" value="Chromosome 25"/>
</dbReference>
<feature type="region of interest" description="Disordered" evidence="1">
    <location>
        <begin position="420"/>
        <end position="569"/>
    </location>
</feature>
<evidence type="ECO:0000313" key="2">
    <source>
        <dbReference type="Ensembl" id="ENSSFOP00015040488.1"/>
    </source>
</evidence>
<feature type="compositionally biased region" description="Low complexity" evidence="1">
    <location>
        <begin position="425"/>
        <end position="442"/>
    </location>
</feature>
<feature type="region of interest" description="Disordered" evidence="1">
    <location>
        <begin position="257"/>
        <end position="282"/>
    </location>
</feature>
<proteinExistence type="predicted"/>
<dbReference type="OrthoDB" id="206130at2759"/>
<reference evidence="2" key="3">
    <citation type="submission" date="2025-09" db="UniProtKB">
        <authorList>
            <consortium name="Ensembl"/>
        </authorList>
    </citation>
    <scope>IDENTIFICATION</scope>
</reference>
<feature type="compositionally biased region" description="Low complexity" evidence="1">
    <location>
        <begin position="89"/>
        <end position="102"/>
    </location>
</feature>
<feature type="region of interest" description="Disordered" evidence="1">
    <location>
        <begin position="321"/>
        <end position="368"/>
    </location>
</feature>
<feature type="compositionally biased region" description="Basic and acidic residues" evidence="1">
    <location>
        <begin position="264"/>
        <end position="282"/>
    </location>
</feature>
<sequence>MLSGRQPPSDSWEDSMRRASTRTGREATRQGPSPRMARSLPRPTESSSVSQPEVHRPKTPLMLQRNTLPPFLHPVQHSLDPRLTQTWRKSQFASKQKQSAAQNMEAQNGVANPVSVQSQGGLFSARSSTPVRCYVPTQNIHQNSRTLDKTIQPTEGAGSSLQTLDFIRTFSPTRQVRNEALDHHNASTFSKCTPKDCLVDQTVRWMSTPFNYQTTSKNISKEMRKDGLSSSAQDALSFPVEHGNAIDSEIFCQSVTDPSHSHIQHQDFKQLHNKGKEEDDRQENRRYAFTPQPISPAQEASLYRSLEHEILANLQLLDTDLDDSSSEEDPEDGGSAEKVTTVSRRVPLPRPHDAGLPSSGSTAQVGASSTLDSGGNVYGAVVAELLEGKSVLRSVDMESWVAKLPSKSGDRIQVQDAEVNAGWVKGSKPSTSSSWSSLASSVKSDDFQDPKKCRSDAADARLEAPEAPASLTGMIQGPGKEGNPSFKQNRTLKKPERVPSIYKLKLRPRVRPRCDHRPEKKPSKIPTPLFYRRGQSGRNSQRDRRRGAPVAPLACWESPDSQKDVEPPLKSPVTRVFRVKRATEEMQRDQEQESWV</sequence>
<feature type="compositionally biased region" description="Basic and acidic residues" evidence="1">
    <location>
        <begin position="443"/>
        <end position="464"/>
    </location>
</feature>
<dbReference type="Ensembl" id="ENSSFOT00015067032.1">
    <property type="protein sequence ID" value="ENSSFOP00015040488.1"/>
    <property type="gene ID" value="ENSSFOG00015032719.1"/>
</dbReference>
<feature type="region of interest" description="Disordered" evidence="1">
    <location>
        <begin position="87"/>
        <end position="109"/>
    </location>
</feature>
<reference evidence="2 3" key="1">
    <citation type="submission" date="2019-04" db="EMBL/GenBank/DDBJ databases">
        <authorList>
            <consortium name="Wellcome Sanger Institute Data Sharing"/>
        </authorList>
    </citation>
    <scope>NUCLEOTIDE SEQUENCE [LARGE SCALE GENOMIC DNA]</scope>
</reference>
<feature type="compositionally biased region" description="Basic and acidic residues" evidence="1">
    <location>
        <begin position="512"/>
        <end position="522"/>
    </location>
</feature>
<dbReference type="AlphaFoldDB" id="A0A8C9SVU5"/>
<dbReference type="GeneTree" id="ENSGT01060000249314"/>
<organism evidence="2 3">
    <name type="scientific">Scleropages formosus</name>
    <name type="common">Asian bonytongue</name>
    <name type="synonym">Osteoglossum formosum</name>
    <dbReference type="NCBI Taxonomy" id="113540"/>
    <lineage>
        <taxon>Eukaryota</taxon>
        <taxon>Metazoa</taxon>
        <taxon>Chordata</taxon>
        <taxon>Craniata</taxon>
        <taxon>Vertebrata</taxon>
        <taxon>Euteleostomi</taxon>
        <taxon>Actinopterygii</taxon>
        <taxon>Neopterygii</taxon>
        <taxon>Teleostei</taxon>
        <taxon>Osteoglossocephala</taxon>
        <taxon>Osteoglossomorpha</taxon>
        <taxon>Osteoglossiformes</taxon>
        <taxon>Osteoglossidae</taxon>
        <taxon>Scleropages</taxon>
    </lineage>
</organism>
<keyword evidence="3" id="KW-1185">Reference proteome</keyword>
<feature type="region of interest" description="Disordered" evidence="1">
    <location>
        <begin position="1"/>
        <end position="59"/>
    </location>
</feature>
<accession>A0A8C9SVU5</accession>
<protein>
    <submittedName>
        <fullName evidence="2">Uncharacterized protein</fullName>
    </submittedName>
</protein>
<name>A0A8C9SVU5_SCLFO</name>
<reference evidence="2" key="2">
    <citation type="submission" date="2025-08" db="UniProtKB">
        <authorList>
            <consortium name="Ensembl"/>
        </authorList>
    </citation>
    <scope>IDENTIFICATION</scope>
</reference>
<feature type="compositionally biased region" description="Polar residues" evidence="1">
    <location>
        <begin position="358"/>
        <end position="368"/>
    </location>
</feature>
<feature type="compositionally biased region" description="Acidic residues" evidence="1">
    <location>
        <begin position="321"/>
        <end position="334"/>
    </location>
</feature>